<dbReference type="PROSITE" id="PS00411">
    <property type="entry name" value="KINESIN_MOTOR_1"/>
    <property type="match status" value="1"/>
</dbReference>
<feature type="compositionally biased region" description="Basic and acidic residues" evidence="10">
    <location>
        <begin position="1421"/>
        <end position="1443"/>
    </location>
</feature>
<evidence type="ECO:0000256" key="9">
    <source>
        <dbReference type="SAM" id="Coils"/>
    </source>
</evidence>
<feature type="compositionally biased region" description="Basic and acidic residues" evidence="10">
    <location>
        <begin position="1544"/>
        <end position="1562"/>
    </location>
</feature>
<evidence type="ECO:0000313" key="12">
    <source>
        <dbReference type="EMBL" id="KAG0308401.1"/>
    </source>
</evidence>
<evidence type="ECO:0000256" key="2">
    <source>
        <dbReference type="ARBA" id="ARBA00022490"/>
    </source>
</evidence>
<organism evidence="12 13">
    <name type="scientific">Linnemannia gamsii</name>
    <dbReference type="NCBI Taxonomy" id="64522"/>
    <lineage>
        <taxon>Eukaryota</taxon>
        <taxon>Fungi</taxon>
        <taxon>Fungi incertae sedis</taxon>
        <taxon>Mucoromycota</taxon>
        <taxon>Mortierellomycotina</taxon>
        <taxon>Mortierellomycetes</taxon>
        <taxon>Mortierellales</taxon>
        <taxon>Mortierellaceae</taxon>
        <taxon>Linnemannia</taxon>
    </lineage>
</organism>
<comment type="subcellular location">
    <subcellularLocation>
        <location evidence="1">Cytoplasm</location>
        <location evidence="1">Cytoskeleton</location>
    </subcellularLocation>
</comment>
<feature type="region of interest" description="Disordered" evidence="10">
    <location>
        <begin position="1198"/>
        <end position="1368"/>
    </location>
</feature>
<evidence type="ECO:0000256" key="5">
    <source>
        <dbReference type="ARBA" id="ARBA00022840"/>
    </source>
</evidence>
<evidence type="ECO:0000259" key="11">
    <source>
        <dbReference type="PROSITE" id="PS50067"/>
    </source>
</evidence>
<keyword evidence="6 8" id="KW-0505">Motor protein</keyword>
<dbReference type="PANTHER" id="PTHR47970">
    <property type="entry name" value="KINESIN-LIKE PROTEIN KIF11"/>
    <property type="match status" value="1"/>
</dbReference>
<feature type="compositionally biased region" description="Basic and acidic residues" evidence="10">
    <location>
        <begin position="972"/>
        <end position="986"/>
    </location>
</feature>
<evidence type="ECO:0000313" key="13">
    <source>
        <dbReference type="Proteomes" id="UP000823405"/>
    </source>
</evidence>
<keyword evidence="5 8" id="KW-0067">ATP-binding</keyword>
<feature type="region of interest" description="Disordered" evidence="10">
    <location>
        <begin position="1"/>
        <end position="48"/>
    </location>
</feature>
<dbReference type="GO" id="GO:0008574">
    <property type="term" value="F:plus-end-directed microtubule motor activity"/>
    <property type="evidence" value="ECO:0007669"/>
    <property type="project" value="TreeGrafter"/>
</dbReference>
<feature type="compositionally biased region" description="Polar residues" evidence="10">
    <location>
        <begin position="1216"/>
        <end position="1225"/>
    </location>
</feature>
<feature type="compositionally biased region" description="Basic and acidic residues" evidence="10">
    <location>
        <begin position="1494"/>
        <end position="1505"/>
    </location>
</feature>
<dbReference type="OrthoDB" id="123929at2759"/>
<evidence type="ECO:0000256" key="10">
    <source>
        <dbReference type="SAM" id="MobiDB-lite"/>
    </source>
</evidence>
<feature type="compositionally biased region" description="Low complexity" evidence="10">
    <location>
        <begin position="1"/>
        <end position="15"/>
    </location>
</feature>
<feature type="region of interest" description="Disordered" evidence="10">
    <location>
        <begin position="1648"/>
        <end position="1671"/>
    </location>
</feature>
<dbReference type="PANTHER" id="PTHR47970:SF12">
    <property type="entry name" value="KINESIN FAMILY MEMBER 11"/>
    <property type="match status" value="1"/>
</dbReference>
<keyword evidence="3" id="KW-0493">Microtubule</keyword>
<evidence type="ECO:0000256" key="6">
    <source>
        <dbReference type="ARBA" id="ARBA00023175"/>
    </source>
</evidence>
<dbReference type="InterPro" id="IPR027417">
    <property type="entry name" value="P-loop_NTPase"/>
</dbReference>
<evidence type="ECO:0000256" key="8">
    <source>
        <dbReference type="PROSITE-ProRule" id="PRU00283"/>
    </source>
</evidence>
<feature type="region of interest" description="Disordered" evidence="10">
    <location>
        <begin position="1396"/>
        <end position="1633"/>
    </location>
</feature>
<feature type="compositionally biased region" description="Basic residues" evidence="10">
    <location>
        <begin position="1657"/>
        <end position="1671"/>
    </location>
</feature>
<dbReference type="PROSITE" id="PS50067">
    <property type="entry name" value="KINESIN_MOTOR_2"/>
    <property type="match status" value="1"/>
</dbReference>
<feature type="compositionally biased region" description="Polar residues" evidence="10">
    <location>
        <begin position="1140"/>
        <end position="1150"/>
    </location>
</feature>
<dbReference type="InterPro" id="IPR019821">
    <property type="entry name" value="Kinesin_motor_CS"/>
</dbReference>
<feature type="compositionally biased region" description="Low complexity" evidence="10">
    <location>
        <begin position="1121"/>
        <end position="1135"/>
    </location>
</feature>
<evidence type="ECO:0000256" key="1">
    <source>
        <dbReference type="ARBA" id="ARBA00004245"/>
    </source>
</evidence>
<sequence length="1671" mass="186005">MSVSSTASVDSTSSADSDHPETRAPRMQTTPVDQPIKTFLRIRPSDKSSMSNDSIYLGVLNDTDVLMVPPQNPKQRKPSEYKFTRVFDETATQCSIFEETCLPLLMPILRQDNYKALVFSHGVAKSGKTHSTIGSSGQAGIIPRTLKVLFDSIVESTQDVHTPTQYRPFRVHDVEINVDERKDSETMESIRVLDNNLATWIQKLALEPLDFNAGDLLIENQNSRNPPVSLPEGMNYSIWISCAEIFSERIYDLLAAPSVPPVRSINSTDPKRPQLFLTTDNATHQKYIQDLREVNVRTLEEAMTVLRAGYRQRQLYAALTNKPSPRSHCIVTIKVLKTPQFGESAMKDAAKGKTSISRLSIVDLAGSELLRTATSNAGHEVKDLGNGDTSLVNPQEVPYRQSKLTQLFQGSLQASPAHSQVRLIVNINPYRSKFDEVARTLEFAATPTESLRTRIIMDAHRDSKALLNNTKQLSTNPTSALHQQHAIVQTIKGSSEQHDPEDIVMLSRGQNETSDMELDDGNSWVHPIEIGSKETVTGKKEEHLLVGQGNATTVSRLKHCMSVECLETIANIQEEFDRHREAFMTQDNARNQEFEALNDRLAENVRKLEVHKTRHQFQDKEIWELKAALAKNDADRVAQETLHATFEQEINSLKEKLVENERSRKAQEEELQSRDVQVQELKDALKETIANRDSQETIQSLHLDIKSLTAQLLESAKKGEELEERVRSQDEGIQHLKQQLVDADAHRVSQKTLHETAIGSLEAEIQRFGTELGRRVIERREYDEVMNAKVQALEDELVSQTRALADSLNTNHNLTKVQGSVDQELTRLRDALAASDKKCRVLSERLESGDRDHSMIVLVRDLERAEDAGLRLERELAKANETISAWNAWFAASPAMKLARVTPRASVPEVAAVTANDNLASDGSLSTSDPIQADSALTDVLATIRDAGDQAVEQAVLEEDFVEHIDATMASQDKHQNDPQDEHQDDPQDLPQDAFQDEQQGDCQIADEFVAKVTTKDCTEAVATEQIESPHIRHGNKSMDLTPDVKAEACPTASGVAAHPDFINLIEIESDSEDDYHATFKQRRISARLTQAQHITESNAESSRQPSSDASDEPGTKTMDSKSSAKTRTSTRSRSLPGHQETSTTFTSRSPPIRVTRSRYSLPNNPTVSAQTRSAALQPPIKKTKLSTDTKLSLIFKDSDIEENEEYSQEDENVGSPLSQVSKVPTMQPGESVDSGAETTVIQTESGSSKATDSATAQEPSTLSAPETLQESNNVAAQGDSVDEDYALQPAARLNVGEDDQQGHRSPDFAPENDMLAEPSLEVEPDDDMPERPAQNDGLDDYLQADRDETMLDDSDDGDEERLVRKTPSRRMSLTSLIDDHIGTPAAEISPIRPLYPKLNLTTPSPKRTLHSPPSVPPKDGIAEDKRFRPTLDSTDARLEEPKAAMYSPDRSHSSSPHPYIDVLLMAKQDSLPTSEGYSESPLRPYVDDDLDSEGEKYHSLHIGDIDDDEEEESYGDKDLNGATSEYDSAQESLDTEESTESPLSKDAKADGKVDAEDKENNDPNCNRKKPESLSGNANVTAMAKGKMRSTDDDDTMTREEEESEEYELMKKGAMTVGGMRPKSKKRKLRPTQTVFVEEMNEWVDMHDQPAKNGAKQLHRKLKNKNKSKMY</sequence>
<keyword evidence="7" id="KW-0206">Cytoskeleton</keyword>
<reference evidence="12" key="1">
    <citation type="journal article" date="2020" name="Fungal Divers.">
        <title>Resolving the Mortierellaceae phylogeny through synthesis of multi-gene phylogenetics and phylogenomics.</title>
        <authorList>
            <person name="Vandepol N."/>
            <person name="Liber J."/>
            <person name="Desiro A."/>
            <person name="Na H."/>
            <person name="Kennedy M."/>
            <person name="Barry K."/>
            <person name="Grigoriev I.V."/>
            <person name="Miller A.N."/>
            <person name="O'Donnell K."/>
            <person name="Stajich J.E."/>
            <person name="Bonito G."/>
        </authorList>
    </citation>
    <scope>NUCLEOTIDE SEQUENCE</scope>
    <source>
        <strain evidence="12">NVP60</strain>
    </source>
</reference>
<keyword evidence="9" id="KW-0175">Coiled coil</keyword>
<dbReference type="GO" id="GO:0051231">
    <property type="term" value="P:spindle elongation"/>
    <property type="evidence" value="ECO:0007669"/>
    <property type="project" value="TreeGrafter"/>
</dbReference>
<dbReference type="GO" id="GO:0005876">
    <property type="term" value="C:spindle microtubule"/>
    <property type="evidence" value="ECO:0007669"/>
    <property type="project" value="TreeGrafter"/>
</dbReference>
<dbReference type="GO" id="GO:0005524">
    <property type="term" value="F:ATP binding"/>
    <property type="evidence" value="ECO:0007669"/>
    <property type="project" value="UniProtKB-UniRule"/>
</dbReference>
<keyword evidence="13" id="KW-1185">Reference proteome</keyword>
<feature type="region of interest" description="Disordered" evidence="10">
    <location>
        <begin position="1093"/>
        <end position="1182"/>
    </location>
</feature>
<feature type="binding site" evidence="8">
    <location>
        <begin position="122"/>
        <end position="129"/>
    </location>
    <ligand>
        <name>ATP</name>
        <dbReference type="ChEBI" id="CHEBI:30616"/>
    </ligand>
</feature>
<feature type="compositionally biased region" description="Polar residues" evidence="10">
    <location>
        <begin position="1093"/>
        <end position="1109"/>
    </location>
</feature>
<dbReference type="InterPro" id="IPR047149">
    <property type="entry name" value="KIF11-like"/>
</dbReference>
<accession>A0A9P6QZ08</accession>
<feature type="compositionally biased region" description="Polar residues" evidence="10">
    <location>
        <begin position="1237"/>
        <end position="1276"/>
    </location>
</feature>
<dbReference type="EMBL" id="JAAAIN010001000">
    <property type="protein sequence ID" value="KAG0308401.1"/>
    <property type="molecule type" value="Genomic_DNA"/>
</dbReference>
<dbReference type="Proteomes" id="UP000823405">
    <property type="component" value="Unassembled WGS sequence"/>
</dbReference>
<feature type="compositionally biased region" description="Polar residues" evidence="10">
    <location>
        <begin position="1522"/>
        <end position="1533"/>
    </location>
</feature>
<gene>
    <name evidence="12" type="ORF">BGZ97_000072</name>
</gene>
<dbReference type="Pfam" id="PF00225">
    <property type="entry name" value="Kinesin"/>
    <property type="match status" value="1"/>
</dbReference>
<dbReference type="InterPro" id="IPR001752">
    <property type="entry name" value="Kinesin_motor_dom"/>
</dbReference>
<dbReference type="SMART" id="SM00129">
    <property type="entry name" value="KISc"/>
    <property type="match status" value="1"/>
</dbReference>
<comment type="similarity">
    <text evidence="8">Belongs to the TRAFAC class myosin-kinesin ATPase superfamily. Kinesin family.</text>
</comment>
<evidence type="ECO:0000256" key="4">
    <source>
        <dbReference type="ARBA" id="ARBA00022741"/>
    </source>
</evidence>
<dbReference type="Gene3D" id="3.40.850.10">
    <property type="entry name" value="Kinesin motor domain"/>
    <property type="match status" value="1"/>
</dbReference>
<name>A0A9P6QZ08_9FUNG</name>
<protein>
    <recommendedName>
        <fullName evidence="11">Kinesin motor domain-containing protein</fullName>
    </recommendedName>
</protein>
<evidence type="ECO:0000256" key="3">
    <source>
        <dbReference type="ARBA" id="ARBA00022701"/>
    </source>
</evidence>
<feature type="coiled-coil region" evidence="9">
    <location>
        <begin position="643"/>
        <end position="739"/>
    </location>
</feature>
<feature type="domain" description="Kinesin motor" evidence="11">
    <location>
        <begin position="35"/>
        <end position="450"/>
    </location>
</feature>
<dbReference type="SUPFAM" id="SSF52540">
    <property type="entry name" value="P-loop containing nucleoside triphosphate hydrolases"/>
    <property type="match status" value="1"/>
</dbReference>
<feature type="compositionally biased region" description="Acidic residues" evidence="10">
    <location>
        <begin position="1592"/>
        <end position="1607"/>
    </location>
</feature>
<dbReference type="GO" id="GO:0007018">
    <property type="term" value="P:microtubule-based movement"/>
    <property type="evidence" value="ECO:0007669"/>
    <property type="project" value="InterPro"/>
</dbReference>
<keyword evidence="2" id="KW-0963">Cytoplasm</keyword>
<keyword evidence="4 8" id="KW-0547">Nucleotide-binding</keyword>
<feature type="region of interest" description="Disordered" evidence="10">
    <location>
        <begin position="972"/>
        <end position="999"/>
    </location>
</feature>
<dbReference type="GO" id="GO:0090307">
    <property type="term" value="P:mitotic spindle assembly"/>
    <property type="evidence" value="ECO:0007669"/>
    <property type="project" value="TreeGrafter"/>
</dbReference>
<proteinExistence type="inferred from homology"/>
<dbReference type="InterPro" id="IPR036961">
    <property type="entry name" value="Kinesin_motor_dom_sf"/>
</dbReference>
<feature type="compositionally biased region" description="Acidic residues" evidence="10">
    <location>
        <begin position="1200"/>
        <end position="1213"/>
    </location>
</feature>
<comment type="caution">
    <text evidence="12">The sequence shown here is derived from an EMBL/GenBank/DDBJ whole genome shotgun (WGS) entry which is preliminary data.</text>
</comment>
<feature type="compositionally biased region" description="Acidic residues" evidence="10">
    <location>
        <begin position="1351"/>
        <end position="1360"/>
    </location>
</feature>
<feature type="compositionally biased region" description="Polar residues" evidence="10">
    <location>
        <begin position="1158"/>
        <end position="1175"/>
    </location>
</feature>
<dbReference type="GO" id="GO:0072686">
    <property type="term" value="C:mitotic spindle"/>
    <property type="evidence" value="ECO:0007669"/>
    <property type="project" value="TreeGrafter"/>
</dbReference>
<dbReference type="PRINTS" id="PR00380">
    <property type="entry name" value="KINESINHEAVY"/>
</dbReference>
<evidence type="ECO:0000256" key="7">
    <source>
        <dbReference type="ARBA" id="ARBA00023212"/>
    </source>
</evidence>
<dbReference type="GO" id="GO:0008017">
    <property type="term" value="F:microtubule binding"/>
    <property type="evidence" value="ECO:0007669"/>
    <property type="project" value="InterPro"/>
</dbReference>